<dbReference type="EMBL" id="CADCVE010000001">
    <property type="protein sequence ID" value="CAA9432179.1"/>
    <property type="molecule type" value="Genomic_DNA"/>
</dbReference>
<dbReference type="Gene3D" id="3.30.70.100">
    <property type="match status" value="1"/>
</dbReference>
<protein>
    <recommendedName>
        <fullName evidence="2">BLUF domain-containing protein</fullName>
    </recommendedName>
</protein>
<evidence type="ECO:0000313" key="1">
    <source>
        <dbReference type="EMBL" id="CAA9432179.1"/>
    </source>
</evidence>
<dbReference type="AlphaFoldDB" id="A0A6J4Q6W9"/>
<dbReference type="InterPro" id="IPR036046">
    <property type="entry name" value="Acylphosphatase-like_dom_sf"/>
</dbReference>
<gene>
    <name evidence="1" type="ORF">AVDCRST_MAG28-1534</name>
</gene>
<name>A0A6J4Q6W9_9ACTN</name>
<accession>A0A6J4Q6W9</accession>
<organism evidence="1">
    <name type="scientific">uncultured Rubrobacteraceae bacterium</name>
    <dbReference type="NCBI Taxonomy" id="349277"/>
    <lineage>
        <taxon>Bacteria</taxon>
        <taxon>Bacillati</taxon>
        <taxon>Actinomycetota</taxon>
        <taxon>Rubrobacteria</taxon>
        <taxon>Rubrobacterales</taxon>
        <taxon>Rubrobacteraceae</taxon>
        <taxon>environmental samples</taxon>
    </lineage>
</organism>
<evidence type="ECO:0008006" key="2">
    <source>
        <dbReference type="Google" id="ProtNLM"/>
    </source>
</evidence>
<proteinExistence type="predicted"/>
<dbReference type="SUPFAM" id="SSF54975">
    <property type="entry name" value="Acylphosphatase/BLUF domain-like"/>
    <property type="match status" value="1"/>
</dbReference>
<reference evidence="1" key="1">
    <citation type="submission" date="2020-02" db="EMBL/GenBank/DDBJ databases">
        <authorList>
            <person name="Meier V. D."/>
        </authorList>
    </citation>
    <scope>NUCLEOTIDE SEQUENCE</scope>
    <source>
        <strain evidence="1">AVDCRST_MAG28</strain>
    </source>
</reference>
<sequence>MHQGPLEERQFPDWSMGLRDLDSPEARATPGYSEFLNTPLTGQEFSGKPNRSQRLLLTFKKSM</sequence>